<evidence type="ECO:0000313" key="3">
    <source>
        <dbReference type="Proteomes" id="UP000292702"/>
    </source>
</evidence>
<reference evidence="2 3" key="1">
    <citation type="submission" date="2018-11" db="EMBL/GenBank/DDBJ databases">
        <title>Genome assembly of Steccherinum ochraceum LE-BIN_3174, the white-rot fungus of the Steccherinaceae family (The Residual Polyporoid clade, Polyporales, Basidiomycota).</title>
        <authorList>
            <person name="Fedorova T.V."/>
            <person name="Glazunova O.A."/>
            <person name="Landesman E.O."/>
            <person name="Moiseenko K.V."/>
            <person name="Psurtseva N.V."/>
            <person name="Savinova O.S."/>
            <person name="Shakhova N.V."/>
            <person name="Tyazhelova T.V."/>
            <person name="Vasina D.V."/>
        </authorList>
    </citation>
    <scope>NUCLEOTIDE SEQUENCE [LARGE SCALE GENOMIC DNA]</scope>
    <source>
        <strain evidence="2 3">LE-BIN_3174</strain>
    </source>
</reference>
<dbReference type="InterPro" id="IPR000210">
    <property type="entry name" value="BTB/POZ_dom"/>
</dbReference>
<dbReference type="Gene3D" id="3.30.710.10">
    <property type="entry name" value="Potassium Channel Kv1.1, Chain A"/>
    <property type="match status" value="1"/>
</dbReference>
<dbReference type="SUPFAM" id="SSF54695">
    <property type="entry name" value="POZ domain"/>
    <property type="match status" value="1"/>
</dbReference>
<sequence>MSSTQDQIASVSEQTTTVIGELKPHPDFFFDDLYVAIEETLFKVSKRDFENNSEVFKTMYSIPVPEGSNADGSCRQNPLKLSGATADEFTQLLKVMYPSHHGKASVLSAPQWQSVLKLANLWDFQVTRRTAITHLQPVVAEMTPQEALVMARRHDVDKWLVDAVEVMAKRAEPMGMDDVNVIGVEDALRVANVREQAMNILKSSSIVSGWVDWKERSALKFRPTIKAVFGIGGNGSSTSPSNVAE</sequence>
<dbReference type="STRING" id="92696.A0A4R0RCP9"/>
<name>A0A4R0RCP9_9APHY</name>
<keyword evidence="3" id="KW-1185">Reference proteome</keyword>
<dbReference type="Proteomes" id="UP000292702">
    <property type="component" value="Unassembled WGS sequence"/>
</dbReference>
<dbReference type="OrthoDB" id="3199068at2759"/>
<protein>
    <recommendedName>
        <fullName evidence="1">BTB domain-containing protein</fullName>
    </recommendedName>
</protein>
<feature type="domain" description="BTB" evidence="1">
    <location>
        <begin position="30"/>
        <end position="128"/>
    </location>
</feature>
<dbReference type="EMBL" id="RWJN01000631">
    <property type="protein sequence ID" value="TCD60244.1"/>
    <property type="molecule type" value="Genomic_DNA"/>
</dbReference>
<evidence type="ECO:0000259" key="1">
    <source>
        <dbReference type="Pfam" id="PF00651"/>
    </source>
</evidence>
<dbReference type="AlphaFoldDB" id="A0A4R0RCP9"/>
<gene>
    <name evidence="2" type="ORF">EIP91_010508</name>
</gene>
<proteinExistence type="predicted"/>
<dbReference type="InterPro" id="IPR011333">
    <property type="entry name" value="SKP1/BTB/POZ_sf"/>
</dbReference>
<organism evidence="2 3">
    <name type="scientific">Steccherinum ochraceum</name>
    <dbReference type="NCBI Taxonomy" id="92696"/>
    <lineage>
        <taxon>Eukaryota</taxon>
        <taxon>Fungi</taxon>
        <taxon>Dikarya</taxon>
        <taxon>Basidiomycota</taxon>
        <taxon>Agaricomycotina</taxon>
        <taxon>Agaricomycetes</taxon>
        <taxon>Polyporales</taxon>
        <taxon>Steccherinaceae</taxon>
        <taxon>Steccherinum</taxon>
    </lineage>
</organism>
<dbReference type="Pfam" id="PF00651">
    <property type="entry name" value="BTB"/>
    <property type="match status" value="1"/>
</dbReference>
<evidence type="ECO:0000313" key="2">
    <source>
        <dbReference type="EMBL" id="TCD60244.1"/>
    </source>
</evidence>
<comment type="caution">
    <text evidence="2">The sequence shown here is derived from an EMBL/GenBank/DDBJ whole genome shotgun (WGS) entry which is preliminary data.</text>
</comment>
<accession>A0A4R0RCP9</accession>